<evidence type="ECO:0000313" key="2">
    <source>
        <dbReference type="EMBL" id="PZE19811.1"/>
    </source>
</evidence>
<dbReference type="EMBL" id="NHRJ02000013">
    <property type="protein sequence ID" value="PZE19811.1"/>
    <property type="molecule type" value="Genomic_DNA"/>
</dbReference>
<dbReference type="AlphaFoldDB" id="A0A2W1N9I2"/>
<feature type="signal peptide" evidence="1">
    <location>
        <begin position="1"/>
        <end position="25"/>
    </location>
</feature>
<comment type="caution">
    <text evidence="2">The sequence shown here is derived from an EMBL/GenBank/DDBJ whole genome shotgun (WGS) entry which is preliminary data.</text>
</comment>
<proteinExistence type="predicted"/>
<feature type="chain" id="PRO_5016119342" evidence="1">
    <location>
        <begin position="26"/>
        <end position="121"/>
    </location>
</feature>
<accession>A0A2W1N9I2</accession>
<gene>
    <name evidence="2" type="ORF">CBW46_016870</name>
</gene>
<dbReference type="RefSeq" id="WP_089201159.1">
    <property type="nucleotide sequence ID" value="NZ_NHRJ02000013.1"/>
</dbReference>
<sequence>MIKKSKFFAGILASAVLMTGALAYAGTSYTWNESRTLPGMNGNVTSSIQQKAATGGNADLSMHATEAYTIDVRTEGTGGINGAYVRNVQGGNVYAPSAPQSQGSNVWLLFSSHLGSVQNFV</sequence>
<name>A0A2W1N9I2_PAEXE</name>
<keyword evidence="3" id="KW-1185">Reference proteome</keyword>
<keyword evidence="1" id="KW-0732">Signal</keyword>
<protein>
    <submittedName>
        <fullName evidence="2">Uncharacterized protein</fullName>
    </submittedName>
</protein>
<dbReference type="Proteomes" id="UP000214746">
    <property type="component" value="Unassembled WGS sequence"/>
</dbReference>
<evidence type="ECO:0000313" key="3">
    <source>
        <dbReference type="Proteomes" id="UP000214746"/>
    </source>
</evidence>
<dbReference type="OrthoDB" id="9865377at2"/>
<reference evidence="2" key="1">
    <citation type="submission" date="2018-06" db="EMBL/GenBank/DDBJ databases">
        <title>Paenibacillus xerothermodurans sp. nov. an extremely dry heat resistant spore forming bacterium isolated from the soil of Cape Canaveral, Florida.</title>
        <authorList>
            <person name="Seuylemezian A."/>
            <person name="Kaur N."/>
            <person name="Patil P."/>
            <person name="Patil P."/>
            <person name="Mayilraj S."/>
            <person name="Vaishampayan P."/>
        </authorList>
    </citation>
    <scope>NUCLEOTIDE SEQUENCE [LARGE SCALE GENOMIC DNA]</scope>
    <source>
        <strain evidence="2">ATCC 27380</strain>
    </source>
</reference>
<evidence type="ECO:0000256" key="1">
    <source>
        <dbReference type="SAM" id="SignalP"/>
    </source>
</evidence>
<organism evidence="2 3">
    <name type="scientific">Paenibacillus xerothermodurans</name>
    <dbReference type="NCBI Taxonomy" id="1977292"/>
    <lineage>
        <taxon>Bacteria</taxon>
        <taxon>Bacillati</taxon>
        <taxon>Bacillota</taxon>
        <taxon>Bacilli</taxon>
        <taxon>Bacillales</taxon>
        <taxon>Paenibacillaceae</taxon>
        <taxon>Paenibacillus</taxon>
    </lineage>
</organism>